<dbReference type="AlphaFoldDB" id="A0A8H2XMA9"/>
<evidence type="ECO:0000313" key="2">
    <source>
        <dbReference type="Proteomes" id="UP000663853"/>
    </source>
</evidence>
<comment type="caution">
    <text evidence="1">The sequence shown here is derived from an EMBL/GenBank/DDBJ whole genome shotgun (WGS) entry which is preliminary data.</text>
</comment>
<sequence length="129" mass="14283">MSVSHTQSSDREAALAARQKAVDIYRILNEAEPGIHEDKLARELLELSKDLAGNGLIEDAFKASQESGRRCRNVLRMMYPAETKAFPNSFKGEDVYNKLTITPQNTEVSSISLNSFDSVLLADLLLLSP</sequence>
<dbReference type="Proteomes" id="UP000663853">
    <property type="component" value="Unassembled WGS sequence"/>
</dbReference>
<reference evidence="1" key="1">
    <citation type="submission" date="2021-01" db="EMBL/GenBank/DDBJ databases">
        <authorList>
            <person name="Kaushik A."/>
        </authorList>
    </citation>
    <scope>NUCLEOTIDE SEQUENCE</scope>
    <source>
        <strain evidence="1">AG6-10EEA</strain>
    </source>
</reference>
<protein>
    <submittedName>
        <fullName evidence="1">Uncharacterized protein</fullName>
    </submittedName>
</protein>
<gene>
    <name evidence="1" type="ORF">RDB_LOCUS24481</name>
</gene>
<dbReference type="EMBL" id="CAJMXA010000457">
    <property type="protein sequence ID" value="CAE6431477.1"/>
    <property type="molecule type" value="Genomic_DNA"/>
</dbReference>
<proteinExistence type="predicted"/>
<organism evidence="1 2">
    <name type="scientific">Rhizoctonia solani</name>
    <dbReference type="NCBI Taxonomy" id="456999"/>
    <lineage>
        <taxon>Eukaryota</taxon>
        <taxon>Fungi</taxon>
        <taxon>Dikarya</taxon>
        <taxon>Basidiomycota</taxon>
        <taxon>Agaricomycotina</taxon>
        <taxon>Agaricomycetes</taxon>
        <taxon>Cantharellales</taxon>
        <taxon>Ceratobasidiaceae</taxon>
        <taxon>Rhizoctonia</taxon>
    </lineage>
</organism>
<evidence type="ECO:0000313" key="1">
    <source>
        <dbReference type="EMBL" id="CAE6431477.1"/>
    </source>
</evidence>
<name>A0A8H2XMA9_9AGAM</name>
<accession>A0A8H2XMA9</accession>